<accession>A0ABW3UFK0</accession>
<dbReference type="PANTHER" id="PTHR42912:SF93">
    <property type="entry name" value="N6-ADENOSINE-METHYLTRANSFERASE TMT1A"/>
    <property type="match status" value="1"/>
</dbReference>
<sequence>MDQLLKGRITEEMKILDAGCGTGRNLTYFLRSGYSIFAVDRSEDAIQQVRKLGRTLAPEWEDEQARVEAVEKMGFANDSFDVVISCAVLHFALNDLHFQQMLQELWRVLRPGGLLFARLASSIGIEDRVVRMENEQYKLPDGTIRYLVDEQRLMKMTEKLQGILLEPIKTVNVANQRCMTTWCLKKPHILFFDPIEESGIEKESPA</sequence>
<dbReference type="InterPro" id="IPR050508">
    <property type="entry name" value="Methyltransf_Superfamily"/>
</dbReference>
<dbReference type="Proteomes" id="UP001597180">
    <property type="component" value="Unassembled WGS sequence"/>
</dbReference>
<dbReference type="GO" id="GO:0032259">
    <property type="term" value="P:methylation"/>
    <property type="evidence" value="ECO:0007669"/>
    <property type="project" value="UniProtKB-KW"/>
</dbReference>
<name>A0ABW3UFK0_9BACL</name>
<feature type="domain" description="Methyltransferase type 11" evidence="1">
    <location>
        <begin position="16"/>
        <end position="116"/>
    </location>
</feature>
<dbReference type="Gene3D" id="3.40.50.150">
    <property type="entry name" value="Vaccinia Virus protein VP39"/>
    <property type="match status" value="1"/>
</dbReference>
<dbReference type="GO" id="GO:0008168">
    <property type="term" value="F:methyltransferase activity"/>
    <property type="evidence" value="ECO:0007669"/>
    <property type="project" value="UniProtKB-KW"/>
</dbReference>
<dbReference type="CDD" id="cd02440">
    <property type="entry name" value="AdoMet_MTases"/>
    <property type="match status" value="1"/>
</dbReference>
<evidence type="ECO:0000313" key="3">
    <source>
        <dbReference type="Proteomes" id="UP001597180"/>
    </source>
</evidence>
<dbReference type="Pfam" id="PF08241">
    <property type="entry name" value="Methyltransf_11"/>
    <property type="match status" value="1"/>
</dbReference>
<reference evidence="3" key="1">
    <citation type="journal article" date="2019" name="Int. J. Syst. Evol. Microbiol.">
        <title>The Global Catalogue of Microorganisms (GCM) 10K type strain sequencing project: providing services to taxonomists for standard genome sequencing and annotation.</title>
        <authorList>
            <consortium name="The Broad Institute Genomics Platform"/>
            <consortium name="The Broad Institute Genome Sequencing Center for Infectious Disease"/>
            <person name="Wu L."/>
            <person name="Ma J."/>
        </authorList>
    </citation>
    <scope>NUCLEOTIDE SEQUENCE [LARGE SCALE GENOMIC DNA]</scope>
    <source>
        <strain evidence="3">CCUG 53270</strain>
    </source>
</reference>
<keyword evidence="2" id="KW-0489">Methyltransferase</keyword>
<proteinExistence type="predicted"/>
<keyword evidence="2" id="KW-0808">Transferase</keyword>
<dbReference type="RefSeq" id="WP_345594705.1">
    <property type="nucleotide sequence ID" value="NZ_BAABJG010000055.1"/>
</dbReference>
<protein>
    <submittedName>
        <fullName evidence="2">Class I SAM-dependent methyltransferase</fullName>
        <ecNumber evidence="2">2.1.-.-</ecNumber>
    </submittedName>
</protein>
<dbReference type="SUPFAM" id="SSF53335">
    <property type="entry name" value="S-adenosyl-L-methionine-dependent methyltransferases"/>
    <property type="match status" value="1"/>
</dbReference>
<gene>
    <name evidence="2" type="ORF">ACFQ4B_06415</name>
</gene>
<keyword evidence="3" id="KW-1185">Reference proteome</keyword>
<evidence type="ECO:0000313" key="2">
    <source>
        <dbReference type="EMBL" id="MFD1219743.1"/>
    </source>
</evidence>
<dbReference type="InterPro" id="IPR013216">
    <property type="entry name" value="Methyltransf_11"/>
</dbReference>
<comment type="caution">
    <text evidence="2">The sequence shown here is derived from an EMBL/GenBank/DDBJ whole genome shotgun (WGS) entry which is preliminary data.</text>
</comment>
<dbReference type="EMBL" id="JBHTLU010000012">
    <property type="protein sequence ID" value="MFD1219743.1"/>
    <property type="molecule type" value="Genomic_DNA"/>
</dbReference>
<dbReference type="PANTHER" id="PTHR42912">
    <property type="entry name" value="METHYLTRANSFERASE"/>
    <property type="match status" value="1"/>
</dbReference>
<dbReference type="EC" id="2.1.-.-" evidence="2"/>
<dbReference type="InterPro" id="IPR029063">
    <property type="entry name" value="SAM-dependent_MTases_sf"/>
</dbReference>
<evidence type="ECO:0000259" key="1">
    <source>
        <dbReference type="Pfam" id="PF08241"/>
    </source>
</evidence>
<organism evidence="2 3">
    <name type="scientific">Paenibacillus vulneris</name>
    <dbReference type="NCBI Taxonomy" id="1133364"/>
    <lineage>
        <taxon>Bacteria</taxon>
        <taxon>Bacillati</taxon>
        <taxon>Bacillota</taxon>
        <taxon>Bacilli</taxon>
        <taxon>Bacillales</taxon>
        <taxon>Paenibacillaceae</taxon>
        <taxon>Paenibacillus</taxon>
    </lineage>
</organism>